<accession>A0A399M6I8</accession>
<dbReference type="EMBL" id="QWLL01000030">
    <property type="protein sequence ID" value="RII77404.1"/>
    <property type="molecule type" value="Genomic_DNA"/>
</dbReference>
<dbReference type="AlphaFoldDB" id="A0A399M6I8"/>
<dbReference type="InterPro" id="IPR024091">
    <property type="entry name" value="LnmK-like_bifun_acyl/decarbox"/>
</dbReference>
<evidence type="ECO:0008006" key="3">
    <source>
        <dbReference type="Google" id="ProtNLM"/>
    </source>
</evidence>
<dbReference type="NCBIfam" id="TIGR04099">
    <property type="entry name" value="biosn_Pnap_2097"/>
    <property type="match status" value="1"/>
</dbReference>
<evidence type="ECO:0000313" key="2">
    <source>
        <dbReference type="Proteomes" id="UP000265875"/>
    </source>
</evidence>
<proteinExistence type="predicted"/>
<gene>
    <name evidence="1" type="ORF">D0894_12415</name>
</gene>
<name>A0A399M6I8_9PSED</name>
<sequence>MYDDIESQVQIQAAFLASMSNLAYTGLSENWLFKECGHQHWMALAALYDRALPDFRDAQGRIAYAAFTQLKSQGLQLQAICENRAFTLETRLQRVARNRHASVQRLLLGERCVGQVMLVSTFISRHVPGDNRSVAKACLGNHPAVAVIPNAYTQALQEFGKRLRTGDWHNHFQLEKSRCQTLPTYTFSPCPDVDYNGAELFYFANFQALVERAEWQLLGLRRPGQVREREIHYYGNLNVGDNLQVRLRLHSPAQRTRHWCEILRQSDGTKLADVFTEKAWPSGCTRS</sequence>
<organism evidence="1 2">
    <name type="scientific">Pseudomonas monteilii</name>
    <dbReference type="NCBI Taxonomy" id="76759"/>
    <lineage>
        <taxon>Bacteria</taxon>
        <taxon>Pseudomonadati</taxon>
        <taxon>Pseudomonadota</taxon>
        <taxon>Gammaproteobacteria</taxon>
        <taxon>Pseudomonadales</taxon>
        <taxon>Pseudomonadaceae</taxon>
        <taxon>Pseudomonas</taxon>
    </lineage>
</organism>
<dbReference type="NCBIfam" id="TIGR04098">
    <property type="entry name" value="LnmK_bifunc"/>
    <property type="match status" value="1"/>
</dbReference>
<dbReference type="Proteomes" id="UP000265875">
    <property type="component" value="Unassembled WGS sequence"/>
</dbReference>
<protein>
    <recommendedName>
        <fullName evidence="3">Biosynthetic protein, Pnap_2097 family</fullName>
    </recommendedName>
</protein>
<evidence type="ECO:0000313" key="1">
    <source>
        <dbReference type="EMBL" id="RII77404.1"/>
    </source>
</evidence>
<comment type="caution">
    <text evidence="1">The sequence shown here is derived from an EMBL/GenBank/DDBJ whole genome shotgun (WGS) entry which is preliminary data.</text>
</comment>
<reference evidence="1 2" key="1">
    <citation type="submission" date="2018-08" db="EMBL/GenBank/DDBJ databases">
        <title>Draft genome sequence of the cyanotroph, Pseudomonas monteilii BCN3.</title>
        <authorList>
            <person name="Jones L.B."/>
            <person name="Kunz D.A."/>
        </authorList>
    </citation>
    <scope>NUCLEOTIDE SEQUENCE [LARGE SCALE GENOMIC DNA]</scope>
    <source>
        <strain evidence="1 2">BCN3</strain>
    </source>
</reference>
<dbReference type="Gene3D" id="3.10.129.10">
    <property type="entry name" value="Hotdog Thioesterase"/>
    <property type="match status" value="1"/>
</dbReference>